<evidence type="ECO:0000256" key="1">
    <source>
        <dbReference type="ARBA" id="ARBA00009036"/>
    </source>
</evidence>
<dbReference type="Pfam" id="PF00261">
    <property type="entry name" value="Tropomyosin"/>
    <property type="match status" value="1"/>
</dbReference>
<dbReference type="InterPro" id="IPR000533">
    <property type="entry name" value="Tropomyosin"/>
</dbReference>
<dbReference type="GO" id="GO:0003779">
    <property type="term" value="F:actin binding"/>
    <property type="evidence" value="ECO:0007669"/>
    <property type="project" value="UniProtKB-KW"/>
</dbReference>
<evidence type="ECO:0000313" key="7">
    <source>
        <dbReference type="Proteomes" id="UP000694415"/>
    </source>
</evidence>
<name>A0A8C6HUB1_MUSSI</name>
<accession>A0A8C6HUB1</accession>
<dbReference type="Ensembl" id="ENSMSIT00000032835.1">
    <property type="protein sequence ID" value="ENSMSIP00000026030.1"/>
    <property type="gene ID" value="ENSMSIG00000021964.1"/>
</dbReference>
<evidence type="ECO:0000256" key="3">
    <source>
        <dbReference type="ARBA" id="ARBA00023179"/>
    </source>
</evidence>
<dbReference type="SUPFAM" id="SSF57997">
    <property type="entry name" value="Tropomyosin"/>
    <property type="match status" value="1"/>
</dbReference>
<reference evidence="6" key="1">
    <citation type="submission" date="2025-08" db="UniProtKB">
        <authorList>
            <consortium name="Ensembl"/>
        </authorList>
    </citation>
    <scope>IDENTIFICATION</scope>
</reference>
<organism evidence="6 7">
    <name type="scientific">Mus spicilegus</name>
    <name type="common">Mound-building mouse</name>
    <dbReference type="NCBI Taxonomy" id="10103"/>
    <lineage>
        <taxon>Eukaryota</taxon>
        <taxon>Metazoa</taxon>
        <taxon>Chordata</taxon>
        <taxon>Craniata</taxon>
        <taxon>Vertebrata</taxon>
        <taxon>Euteleostomi</taxon>
        <taxon>Mammalia</taxon>
        <taxon>Eutheria</taxon>
        <taxon>Euarchontoglires</taxon>
        <taxon>Glires</taxon>
        <taxon>Rodentia</taxon>
        <taxon>Myomorpha</taxon>
        <taxon>Muroidea</taxon>
        <taxon>Muridae</taxon>
        <taxon>Murinae</taxon>
        <taxon>Mus</taxon>
        <taxon>Mus</taxon>
    </lineage>
</organism>
<evidence type="ECO:0000313" key="6">
    <source>
        <dbReference type="Ensembl" id="ENSMSIP00000026030.1"/>
    </source>
</evidence>
<keyword evidence="4" id="KW-0009">Actin-binding</keyword>
<evidence type="ECO:0000256" key="2">
    <source>
        <dbReference type="ARBA" id="ARBA00023054"/>
    </source>
</evidence>
<keyword evidence="2 5" id="KW-0175">Coiled coil</keyword>
<reference evidence="6" key="2">
    <citation type="submission" date="2025-09" db="UniProtKB">
        <authorList>
            <consortium name="Ensembl"/>
        </authorList>
    </citation>
    <scope>IDENTIFICATION</scope>
</reference>
<evidence type="ECO:0000256" key="5">
    <source>
        <dbReference type="SAM" id="Coils"/>
    </source>
</evidence>
<sequence length="92" mass="10566">MARSTAIEVVKHKVQVLQQQQADDVEERAMQFQLEVEGERQAWKQAEAEVTSLNCRVQLVEEELDYAQECLATALQKLEEAEKAADETERDM</sequence>
<dbReference type="GeneTree" id="ENSGT00940000167924"/>
<dbReference type="Proteomes" id="UP000694415">
    <property type="component" value="Unplaced"/>
</dbReference>
<dbReference type="AlphaFoldDB" id="A0A8C6HUB1"/>
<protein>
    <submittedName>
        <fullName evidence="6">Uncharacterized protein</fullName>
    </submittedName>
</protein>
<feature type="coiled-coil region" evidence="5">
    <location>
        <begin position="22"/>
        <end position="91"/>
    </location>
</feature>
<proteinExistence type="inferred from homology"/>
<comment type="similarity">
    <text evidence="1">Belongs to the tropomyosin family.</text>
</comment>
<keyword evidence="7" id="KW-1185">Reference proteome</keyword>
<keyword evidence="3" id="KW-0514">Muscle protein</keyword>
<dbReference type="Gene3D" id="1.20.5.340">
    <property type="match status" value="1"/>
</dbReference>
<dbReference type="PANTHER" id="PTHR19269">
    <property type="entry name" value="TROPOMYOSIN"/>
    <property type="match status" value="1"/>
</dbReference>
<evidence type="ECO:0000256" key="4">
    <source>
        <dbReference type="ARBA" id="ARBA00023203"/>
    </source>
</evidence>